<dbReference type="KEGG" id="hba:Hbal_2798"/>
<protein>
    <submittedName>
        <fullName evidence="1">SapC family protein</fullName>
    </submittedName>
</protein>
<sequence length="248" mass="27620">MSKIVLLNNIDHQDLRVGVMRGAAIGDSINQVLVVPTEFQELQREYPIFLRRDNNEIKAVALLGLDPGENLYLDGNNWNARYIPAIQARGPFSIGLQKSEEAGEEQVEAKINIDMDHPSVGKDEGYPLFLPEGGNAPYLEHVSAILRLLHDGVNLQNDFYNTLEEMGLIEEIVMKVDVNPTVSYDMPGFLTVGLDKLRNLDGANLEKLSKSGYLHLTYLLASSTSNINRLIEMKNRKIQAAELNTATS</sequence>
<dbReference type="eggNOG" id="ENOG502ZBW3">
    <property type="taxonomic scope" value="Bacteria"/>
</dbReference>
<dbReference type="Proteomes" id="UP000002745">
    <property type="component" value="Chromosome"/>
</dbReference>
<organism evidence="1 2">
    <name type="scientific">Hirschia baltica (strain ATCC 49814 / DSM 5838 / IFAM 1418)</name>
    <dbReference type="NCBI Taxonomy" id="582402"/>
    <lineage>
        <taxon>Bacteria</taxon>
        <taxon>Pseudomonadati</taxon>
        <taxon>Pseudomonadota</taxon>
        <taxon>Alphaproteobacteria</taxon>
        <taxon>Hyphomonadales</taxon>
        <taxon>Hyphomonadaceae</taxon>
        <taxon>Hirschia</taxon>
    </lineage>
</organism>
<accession>C6XQH2</accession>
<dbReference type="HOGENOM" id="CLU_074824_0_0_5"/>
<proteinExistence type="predicted"/>
<dbReference type="InterPro" id="IPR010836">
    <property type="entry name" value="SapC"/>
</dbReference>
<dbReference type="Pfam" id="PF07277">
    <property type="entry name" value="SapC"/>
    <property type="match status" value="1"/>
</dbReference>
<reference evidence="2" key="1">
    <citation type="journal article" date="2011" name="J. Bacteriol.">
        <title>Genome sequences of eight morphologically diverse alphaproteobacteria.</title>
        <authorList>
            <consortium name="US DOE Joint Genome Institute"/>
            <person name="Brown P.J."/>
            <person name="Kysela D.T."/>
            <person name="Buechlein A."/>
            <person name="Hemmerich C."/>
            <person name="Brun Y.V."/>
        </authorList>
    </citation>
    <scope>NUCLEOTIDE SEQUENCE [LARGE SCALE GENOMIC DNA]</scope>
    <source>
        <strain evidence="2">ATCC 49814 / DSM 5838 / IFAM 1418</strain>
    </source>
</reference>
<evidence type="ECO:0000313" key="1">
    <source>
        <dbReference type="EMBL" id="ACT60471.1"/>
    </source>
</evidence>
<dbReference type="STRING" id="582402.Hbal_2798"/>
<keyword evidence="2" id="KW-1185">Reference proteome</keyword>
<dbReference type="EMBL" id="CP001678">
    <property type="protein sequence ID" value="ACT60471.1"/>
    <property type="molecule type" value="Genomic_DNA"/>
</dbReference>
<dbReference type="OrthoDB" id="8888710at2"/>
<name>C6XQH2_HIRBI</name>
<gene>
    <name evidence="1" type="ordered locus">Hbal_2798</name>
</gene>
<dbReference type="RefSeq" id="WP_015828621.1">
    <property type="nucleotide sequence ID" value="NC_012982.1"/>
</dbReference>
<dbReference type="AlphaFoldDB" id="C6XQH2"/>
<evidence type="ECO:0000313" key="2">
    <source>
        <dbReference type="Proteomes" id="UP000002745"/>
    </source>
</evidence>